<protein>
    <submittedName>
        <fullName evidence="2">Putative secreted protein</fullName>
    </submittedName>
</protein>
<name>A0A2M4DND0_ANODA</name>
<evidence type="ECO:0000313" key="2">
    <source>
        <dbReference type="EMBL" id="MBW79076.1"/>
    </source>
</evidence>
<dbReference type="EMBL" id="GGFL01014898">
    <property type="protein sequence ID" value="MBW79076.1"/>
    <property type="molecule type" value="Transcribed_RNA"/>
</dbReference>
<reference evidence="2" key="1">
    <citation type="submission" date="2018-01" db="EMBL/GenBank/DDBJ databases">
        <title>An insight into the sialome of Amazonian anophelines.</title>
        <authorList>
            <person name="Ribeiro J.M."/>
            <person name="Scarpassa V."/>
            <person name="Calvo E."/>
        </authorList>
    </citation>
    <scope>NUCLEOTIDE SEQUENCE</scope>
</reference>
<feature type="signal peptide" evidence="1">
    <location>
        <begin position="1"/>
        <end position="27"/>
    </location>
</feature>
<organism evidence="2">
    <name type="scientific">Anopheles darlingi</name>
    <name type="common">Mosquito</name>
    <dbReference type="NCBI Taxonomy" id="43151"/>
    <lineage>
        <taxon>Eukaryota</taxon>
        <taxon>Metazoa</taxon>
        <taxon>Ecdysozoa</taxon>
        <taxon>Arthropoda</taxon>
        <taxon>Hexapoda</taxon>
        <taxon>Insecta</taxon>
        <taxon>Pterygota</taxon>
        <taxon>Neoptera</taxon>
        <taxon>Endopterygota</taxon>
        <taxon>Diptera</taxon>
        <taxon>Nematocera</taxon>
        <taxon>Culicoidea</taxon>
        <taxon>Culicidae</taxon>
        <taxon>Anophelinae</taxon>
        <taxon>Anopheles</taxon>
    </lineage>
</organism>
<keyword evidence="1" id="KW-0732">Signal</keyword>
<feature type="chain" id="PRO_5014889041" evidence="1">
    <location>
        <begin position="28"/>
        <end position="77"/>
    </location>
</feature>
<sequence length="77" mass="8433">MSICSRPESLLSTLSLCWLAWSSAAAAARCSIVSRLITFLRTSVGEITAVGSTLTRFTVKSISSLLGVRFRLFKRYS</sequence>
<evidence type="ECO:0000256" key="1">
    <source>
        <dbReference type="SAM" id="SignalP"/>
    </source>
</evidence>
<dbReference type="AlphaFoldDB" id="A0A2M4DND0"/>
<proteinExistence type="predicted"/>
<accession>A0A2M4DND0</accession>